<dbReference type="EMBL" id="ABEU02000118">
    <property type="protein sequence ID" value="PNR26060.1"/>
    <property type="molecule type" value="Genomic_DNA"/>
</dbReference>
<evidence type="ECO:0000313" key="1">
    <source>
        <dbReference type="EMBL" id="PNR26060.1"/>
    </source>
</evidence>
<accession>A0A2K1I9W4</accession>
<dbReference type="AlphaFoldDB" id="A0A2K1I9W4"/>
<name>A0A2K1I9W4_PHYPA</name>
<reference evidence="1" key="1">
    <citation type="journal article" date="2008" name="Science">
        <title>The Physcomitrella genome reveals evolutionary insights into the conquest of land by plants.</title>
        <authorList>
            <person name="Rensing S."/>
            <person name="Lang D."/>
            <person name="Zimmer A."/>
            <person name="Terry A."/>
            <person name="Salamov A."/>
            <person name="Shapiro H."/>
            <person name="Nishiyama T."/>
            <person name="Perroud P.-F."/>
            <person name="Lindquist E."/>
            <person name="Kamisugi Y."/>
            <person name="Tanahashi T."/>
            <person name="Sakakibara K."/>
            <person name="Fujita T."/>
            <person name="Oishi K."/>
            <person name="Shin-I T."/>
            <person name="Kuroki Y."/>
            <person name="Toyoda A."/>
            <person name="Suzuki Y."/>
            <person name="Hashimoto A."/>
            <person name="Yamaguchi K."/>
            <person name="Sugano A."/>
            <person name="Kohara Y."/>
            <person name="Fujiyama A."/>
            <person name="Anterola A."/>
            <person name="Aoki S."/>
            <person name="Ashton N."/>
            <person name="Barbazuk W.B."/>
            <person name="Barker E."/>
            <person name="Bennetzen J."/>
            <person name="Bezanilla M."/>
            <person name="Blankenship R."/>
            <person name="Cho S.H."/>
            <person name="Dutcher S."/>
            <person name="Estelle M."/>
            <person name="Fawcett J.A."/>
            <person name="Gundlach H."/>
            <person name="Hanada K."/>
            <person name="Heyl A."/>
            <person name="Hicks K.A."/>
            <person name="Hugh J."/>
            <person name="Lohr M."/>
            <person name="Mayer K."/>
            <person name="Melkozernov A."/>
            <person name="Murata T."/>
            <person name="Nelson D."/>
            <person name="Pils B."/>
            <person name="Prigge M."/>
            <person name="Reiss B."/>
            <person name="Renner T."/>
            <person name="Rombauts S."/>
            <person name="Rushton P."/>
            <person name="Sanderfoot A."/>
            <person name="Schween G."/>
            <person name="Shiu S.-H."/>
            <person name="Stueber K."/>
            <person name="Theodoulou F.L."/>
            <person name="Tu H."/>
            <person name="Van de Peer Y."/>
            <person name="Verrier P.J."/>
            <person name="Waters E."/>
            <person name="Wood A."/>
            <person name="Yang L."/>
            <person name="Cove D."/>
            <person name="Cuming A."/>
            <person name="Hasebe M."/>
            <person name="Lucas S."/>
            <person name="Mishler D.B."/>
            <person name="Reski R."/>
            <person name="Grigoriev I."/>
            <person name="Quatrano R.S."/>
            <person name="Boore J.L."/>
        </authorList>
    </citation>
    <scope>NUCLEOTIDE SEQUENCE [LARGE SCALE GENOMIC DNA]</scope>
</reference>
<protein>
    <submittedName>
        <fullName evidence="1">Uncharacterized protein</fullName>
    </submittedName>
</protein>
<dbReference type="InParanoid" id="A0A2K1I9W4"/>
<gene>
    <name evidence="1" type="ORF">PHYPA_031171</name>
</gene>
<sequence length="115" mass="13260">MWPRKSTYIGDNEEFLLDLKLFKNPSISIRTNEQNIPLIQSMSFPLMPPLQKKTHVFDEQPIYNTSSNVGEQPPFYINIIEDFSQLSLLNDQEILPLKDDEVHSTLQIPNLPSSS</sequence>
<comment type="caution">
    <text evidence="1">The sequence shown here is derived from an EMBL/GenBank/DDBJ whole genome shotgun (WGS) entry which is preliminary data.</text>
</comment>
<organism evidence="1">
    <name type="scientific">Physcomitrium patens</name>
    <name type="common">Spreading-leaved earth moss</name>
    <name type="synonym">Physcomitrella patens</name>
    <dbReference type="NCBI Taxonomy" id="3218"/>
    <lineage>
        <taxon>Eukaryota</taxon>
        <taxon>Viridiplantae</taxon>
        <taxon>Streptophyta</taxon>
        <taxon>Embryophyta</taxon>
        <taxon>Bryophyta</taxon>
        <taxon>Bryophytina</taxon>
        <taxon>Bryopsida</taxon>
        <taxon>Funariidae</taxon>
        <taxon>Funariales</taxon>
        <taxon>Funariaceae</taxon>
        <taxon>Physcomitrium</taxon>
    </lineage>
</organism>
<proteinExistence type="predicted"/>
<reference evidence="1" key="2">
    <citation type="journal article" date="2018" name="Plant J.">
        <title>The Physcomitrella patens chromosome-scale assembly reveals moss genome structure and evolution.</title>
        <authorList>
            <person name="Lang D."/>
            <person name="Ullrich K.K."/>
            <person name="Murat F."/>
            <person name="Fuchs J."/>
            <person name="Jenkins J."/>
            <person name="Haas F.B."/>
            <person name="Piednoel M."/>
            <person name="Gundlach H."/>
            <person name="Van Bel M."/>
            <person name="Meyberg R."/>
            <person name="Vives C."/>
            <person name="Morata J."/>
            <person name="Symeonidi A."/>
            <person name="Hiss M."/>
            <person name="Muchero W."/>
            <person name="Kamisugi Y."/>
            <person name="Saleh O."/>
            <person name="Blanc G."/>
            <person name="Decker E.L."/>
            <person name="van Gessel N."/>
            <person name="Grimwood J."/>
            <person name="Hayes R.D."/>
            <person name="Graham S.W."/>
            <person name="Gunter L.E."/>
            <person name="McDaniel S.F."/>
            <person name="Hoernstein S.N.W."/>
            <person name="Larsson A."/>
            <person name="Li F.W."/>
            <person name="Perroud P.F."/>
            <person name="Phillips J."/>
            <person name="Ranjan P."/>
            <person name="Rokshar D.S."/>
            <person name="Rothfels C.J."/>
            <person name="Schneider L."/>
            <person name="Shu S."/>
            <person name="Stevenson D.W."/>
            <person name="Thummler F."/>
            <person name="Tillich M."/>
            <person name="Villarreal Aguilar J.C."/>
            <person name="Widiez T."/>
            <person name="Wong G.K."/>
            <person name="Wymore A."/>
            <person name="Zhang Y."/>
            <person name="Zimmer A.D."/>
            <person name="Quatrano R.S."/>
            <person name="Mayer K.F.X."/>
            <person name="Goodstein D."/>
            <person name="Casacuberta J.M."/>
            <person name="Vandepoele K."/>
            <person name="Reski R."/>
            <person name="Cuming A.C."/>
            <person name="Tuskan G.A."/>
            <person name="Maumus F."/>
            <person name="Salse J."/>
            <person name="Schmutz J."/>
            <person name="Rensing S.A."/>
        </authorList>
    </citation>
    <scope>NUCLEOTIDE SEQUENCE [LARGE SCALE GENOMIC DNA]</scope>
</reference>